<keyword evidence="2" id="KW-0472">Membrane</keyword>
<evidence type="ECO:0000256" key="1">
    <source>
        <dbReference type="SAM" id="MobiDB-lite"/>
    </source>
</evidence>
<sequence length="530" mass="61708">MGEESETAKEKPLADSKDPSHLSATSDNEVRPVDSNTSSDSSVASKLIVVGCIIAALLSYLFTPWVHLKIHNYYIKSRYLPMEALTFYVERPLDDVTIRIPIYFKSVDFPFPDLIDSLKVQLREKLHKNEQLAMNLEFDMRYVESETDITSDDFFNDNALLISLILNDKNGIYVDGSEGFAELYYSLEAVVTNDLPFFVTQLILDHCYRKELEFYSIDNFVKLIEAGTGKQSVLHYDSLTKNEMNGFEKQKIHLRYCMLGGEINWDIKEAIEEYARSILDALSDYYDFTIEEENSTYFENNELQYIDEYFPIELSDLPSLPNFYKEVQLRKAENDEKSIYLTFYPFSAGGDAIKNKSVDDTEIYSDYENTYLQIKNWGSIYFGHWKRSSEPEDELVSLKANNLKDCIWSFNECILDTLGVPNENMAPKLRVEMFRRIKIVKNLTMFSYKLSMVVRWLDENDYYITNHIVDAILECFSMREEILNLLKTHDLGKGLKQSMKLVENVESLIKHMNIQNRDPRLANISEDQFE</sequence>
<dbReference type="AlphaFoldDB" id="A0A1E4T812"/>
<protein>
    <submittedName>
        <fullName evidence="3">Uncharacterized protein</fullName>
    </submittedName>
</protein>
<evidence type="ECO:0000313" key="4">
    <source>
        <dbReference type="Proteomes" id="UP000094801"/>
    </source>
</evidence>
<keyword evidence="4" id="KW-1185">Reference proteome</keyword>
<dbReference type="STRING" id="983967.A0A1E4T812"/>
<evidence type="ECO:0000256" key="2">
    <source>
        <dbReference type="SAM" id="Phobius"/>
    </source>
</evidence>
<organism evidence="3 4">
    <name type="scientific">[Candida] arabinofermentans NRRL YB-2248</name>
    <dbReference type="NCBI Taxonomy" id="983967"/>
    <lineage>
        <taxon>Eukaryota</taxon>
        <taxon>Fungi</taxon>
        <taxon>Dikarya</taxon>
        <taxon>Ascomycota</taxon>
        <taxon>Saccharomycotina</taxon>
        <taxon>Pichiomycetes</taxon>
        <taxon>Pichiales</taxon>
        <taxon>Pichiaceae</taxon>
        <taxon>Ogataea</taxon>
        <taxon>Ogataea/Candida clade</taxon>
    </lineage>
</organism>
<dbReference type="GO" id="GO:0042765">
    <property type="term" value="C:GPI-anchor transamidase complex"/>
    <property type="evidence" value="ECO:0007669"/>
    <property type="project" value="InterPro"/>
</dbReference>
<accession>A0A1E4T812</accession>
<dbReference type="GO" id="GO:0016255">
    <property type="term" value="P:attachment of GPI anchor to protein"/>
    <property type="evidence" value="ECO:0007669"/>
    <property type="project" value="InterPro"/>
</dbReference>
<keyword evidence="2" id="KW-1133">Transmembrane helix</keyword>
<gene>
    <name evidence="3" type="ORF">CANARDRAFT_26073</name>
</gene>
<feature type="region of interest" description="Disordered" evidence="1">
    <location>
        <begin position="1"/>
        <end position="40"/>
    </location>
</feature>
<dbReference type="Pfam" id="PF10510">
    <property type="entry name" value="PIG-S"/>
    <property type="match status" value="1"/>
</dbReference>
<dbReference type="InterPro" id="IPR019540">
    <property type="entry name" value="PtdIno-glycan_biosynth_class_S"/>
</dbReference>
<dbReference type="EMBL" id="KV453847">
    <property type="protein sequence ID" value="ODV87885.1"/>
    <property type="molecule type" value="Genomic_DNA"/>
</dbReference>
<feature type="compositionally biased region" description="Basic and acidic residues" evidence="1">
    <location>
        <begin position="1"/>
        <end position="20"/>
    </location>
</feature>
<name>A0A1E4T812_9ASCO</name>
<feature type="transmembrane region" description="Helical" evidence="2">
    <location>
        <begin position="47"/>
        <end position="68"/>
    </location>
</feature>
<keyword evidence="2" id="KW-0812">Transmembrane</keyword>
<dbReference type="GO" id="GO:0006506">
    <property type="term" value="P:GPI anchor biosynthetic process"/>
    <property type="evidence" value="ECO:0007669"/>
    <property type="project" value="UniProtKB-UniPathway"/>
</dbReference>
<dbReference type="UniPathway" id="UPA00196"/>
<reference evidence="4" key="1">
    <citation type="submission" date="2016-04" db="EMBL/GenBank/DDBJ databases">
        <title>Comparative genomics of biotechnologically important yeasts.</title>
        <authorList>
            <consortium name="DOE Joint Genome Institute"/>
            <person name="Riley R."/>
            <person name="Haridas S."/>
            <person name="Wolfe K.H."/>
            <person name="Lopes M.R."/>
            <person name="Hittinger C.T."/>
            <person name="Goker M."/>
            <person name="Salamov A."/>
            <person name="Wisecaver J."/>
            <person name="Long T.M."/>
            <person name="Aerts A.L."/>
            <person name="Barry K."/>
            <person name="Choi C."/>
            <person name="Clum A."/>
            <person name="Coughlan A.Y."/>
            <person name="Deshpande S."/>
            <person name="Douglass A.P."/>
            <person name="Hanson S.J."/>
            <person name="Klenk H.-P."/>
            <person name="Labutti K."/>
            <person name="Lapidus A."/>
            <person name="Lindquist E."/>
            <person name="Lipzen A."/>
            <person name="Meier-Kolthoff J.P."/>
            <person name="Ohm R.A."/>
            <person name="Otillar R.P."/>
            <person name="Pangilinan J."/>
            <person name="Peng Y."/>
            <person name="Rokas A."/>
            <person name="Rosa C.A."/>
            <person name="Scheuner C."/>
            <person name="Sibirny A.A."/>
            <person name="Slot J.C."/>
            <person name="Stielow J.B."/>
            <person name="Sun H."/>
            <person name="Kurtzman C.P."/>
            <person name="Blackwell M."/>
            <person name="Grigoriev I.V."/>
            <person name="Jeffries T.W."/>
        </authorList>
    </citation>
    <scope>NUCLEOTIDE SEQUENCE [LARGE SCALE GENOMIC DNA]</scope>
    <source>
        <strain evidence="4">NRRL YB-2248</strain>
    </source>
</reference>
<dbReference type="Proteomes" id="UP000094801">
    <property type="component" value="Unassembled WGS sequence"/>
</dbReference>
<proteinExistence type="predicted"/>
<dbReference type="OrthoDB" id="28748at2759"/>
<evidence type="ECO:0000313" key="3">
    <source>
        <dbReference type="EMBL" id="ODV87885.1"/>
    </source>
</evidence>